<protein>
    <submittedName>
        <fullName evidence="1">Aspartyl-phosphate phosphatase Spo0E family protein</fullName>
    </submittedName>
</protein>
<evidence type="ECO:0000313" key="1">
    <source>
        <dbReference type="EMBL" id="KAA9026459.1"/>
    </source>
</evidence>
<dbReference type="Proteomes" id="UP000326671">
    <property type="component" value="Unassembled WGS sequence"/>
</dbReference>
<reference evidence="1 2" key="1">
    <citation type="submission" date="2019-09" db="EMBL/GenBank/DDBJ databases">
        <title>Whole genome sequences of isolates from the Mars Exploration Rovers.</title>
        <authorList>
            <person name="Seuylemezian A."/>
            <person name="Vaishampayan P."/>
        </authorList>
    </citation>
    <scope>NUCLEOTIDE SEQUENCE [LARGE SCALE GENOMIC DNA]</scope>
    <source>
        <strain evidence="1 2">MER_TA_151</strain>
    </source>
</reference>
<evidence type="ECO:0000313" key="2">
    <source>
        <dbReference type="Proteomes" id="UP000326671"/>
    </source>
</evidence>
<dbReference type="InterPro" id="IPR018540">
    <property type="entry name" value="Spo0E-like"/>
</dbReference>
<accession>A0A5J5HV53</accession>
<keyword evidence="2" id="KW-1185">Reference proteome</keyword>
<dbReference type="InterPro" id="IPR037208">
    <property type="entry name" value="Spo0E-like_sf"/>
</dbReference>
<dbReference type="Gene3D" id="4.10.280.10">
    <property type="entry name" value="Helix-loop-helix DNA-binding domain"/>
    <property type="match status" value="1"/>
</dbReference>
<proteinExistence type="predicted"/>
<organism evidence="1 2">
    <name type="scientific">Niallia endozanthoxylica</name>
    <dbReference type="NCBI Taxonomy" id="2036016"/>
    <lineage>
        <taxon>Bacteria</taxon>
        <taxon>Bacillati</taxon>
        <taxon>Bacillota</taxon>
        <taxon>Bacilli</taxon>
        <taxon>Bacillales</taxon>
        <taxon>Bacillaceae</taxon>
        <taxon>Niallia</taxon>
    </lineage>
</organism>
<dbReference type="EMBL" id="VYKL01000015">
    <property type="protein sequence ID" value="KAA9026459.1"/>
    <property type="molecule type" value="Genomic_DNA"/>
</dbReference>
<dbReference type="SUPFAM" id="SSF140500">
    <property type="entry name" value="BAS1536-like"/>
    <property type="match status" value="1"/>
</dbReference>
<dbReference type="InterPro" id="IPR036638">
    <property type="entry name" value="HLH_DNA-bd_sf"/>
</dbReference>
<dbReference type="GO" id="GO:0043937">
    <property type="term" value="P:regulation of sporulation"/>
    <property type="evidence" value="ECO:0007669"/>
    <property type="project" value="InterPro"/>
</dbReference>
<gene>
    <name evidence="1" type="ORF">F4V44_09270</name>
</gene>
<sequence length="62" mass="7346">MISLAQEKGLTNNDTIKCSQELDQLIFQYQSSFRKNRRQRGELKRKRNVKYMLLLPKLSVTS</sequence>
<dbReference type="AlphaFoldDB" id="A0A5J5HV53"/>
<name>A0A5J5HV53_9BACI</name>
<dbReference type="Pfam" id="PF09388">
    <property type="entry name" value="SpoOE-like"/>
    <property type="match status" value="1"/>
</dbReference>
<comment type="caution">
    <text evidence="1">The sequence shown here is derived from an EMBL/GenBank/DDBJ whole genome shotgun (WGS) entry which is preliminary data.</text>
</comment>
<dbReference type="OrthoDB" id="2973859at2"/>
<dbReference type="GO" id="GO:0046983">
    <property type="term" value="F:protein dimerization activity"/>
    <property type="evidence" value="ECO:0007669"/>
    <property type="project" value="InterPro"/>
</dbReference>